<accession>A0A2T5MK23</accession>
<gene>
    <name evidence="1" type="ORF">CJD38_02155</name>
</gene>
<keyword evidence="2" id="KW-1185">Reference proteome</keyword>
<dbReference type="Proteomes" id="UP000244248">
    <property type="component" value="Unassembled WGS sequence"/>
</dbReference>
<proteinExistence type="predicted"/>
<dbReference type="EMBL" id="QANS01000001">
    <property type="protein sequence ID" value="PTU32937.1"/>
    <property type="molecule type" value="Genomic_DNA"/>
</dbReference>
<evidence type="ECO:0000313" key="2">
    <source>
        <dbReference type="Proteomes" id="UP000244248"/>
    </source>
</evidence>
<dbReference type="InterPro" id="IPR011042">
    <property type="entry name" value="6-blade_b-propeller_TolB-like"/>
</dbReference>
<organism evidence="1 2">
    <name type="scientific">Stenotrophobium rhamnosiphilum</name>
    <dbReference type="NCBI Taxonomy" id="2029166"/>
    <lineage>
        <taxon>Bacteria</taxon>
        <taxon>Pseudomonadati</taxon>
        <taxon>Pseudomonadota</taxon>
        <taxon>Gammaproteobacteria</taxon>
        <taxon>Nevskiales</taxon>
        <taxon>Nevskiaceae</taxon>
        <taxon>Stenotrophobium</taxon>
    </lineage>
</organism>
<dbReference type="OrthoDB" id="6190264at2"/>
<dbReference type="Gene3D" id="2.120.10.30">
    <property type="entry name" value="TolB, C-terminal domain"/>
    <property type="match status" value="1"/>
</dbReference>
<comment type="caution">
    <text evidence="1">The sequence shown here is derived from an EMBL/GenBank/DDBJ whole genome shotgun (WGS) entry which is preliminary data.</text>
</comment>
<dbReference type="PROSITE" id="PS51257">
    <property type="entry name" value="PROKAR_LIPOPROTEIN"/>
    <property type="match status" value="1"/>
</dbReference>
<evidence type="ECO:0008006" key="3">
    <source>
        <dbReference type="Google" id="ProtNLM"/>
    </source>
</evidence>
<dbReference type="AlphaFoldDB" id="A0A2T5MK23"/>
<evidence type="ECO:0000313" key="1">
    <source>
        <dbReference type="EMBL" id="PTU32937.1"/>
    </source>
</evidence>
<protein>
    <recommendedName>
        <fullName evidence="3">SMP-30/Gluconolactonase/LRE-like region domain-containing protein</fullName>
    </recommendedName>
</protein>
<dbReference type="RefSeq" id="WP_107938645.1">
    <property type="nucleotide sequence ID" value="NZ_QANS01000001.1"/>
</dbReference>
<dbReference type="SUPFAM" id="SSF63829">
    <property type="entry name" value="Calcium-dependent phosphotriesterase"/>
    <property type="match status" value="1"/>
</dbReference>
<name>A0A2T5MK23_9GAMM</name>
<sequence length="321" mass="33493">MRTLPLILATTLLAGCISGGDPDPQTTAVDPATLCVASACGVKTQLLDIPSAENTLFTPTGRLFVSGSDSVYEVTKDSSGWHATSLATTKANFTGLAQRGNVIYAAAFDGNLYAARLNDNPPAFKAIHALGMSSANGMTAGPDGELYIVNGPLGASIPAPKIIRLRFGSDPMKVTEQIDWLTSNLYFPNGLQRRGNTLVVSDSDVLNVAIGAVKSIEIKADGSAGVPQLIGSFPSLPDEIGLVGDSVLAAFYSNGQIGLIDASGTLVSQTDLLSFENPSSVKLGQPPMFERGDLLVTEKGLIIIPPIPGYGSKLSVFQRKP</sequence>
<reference evidence="1 2" key="1">
    <citation type="submission" date="2018-04" db="EMBL/GenBank/DDBJ databases">
        <title>Novel species isolated from glacier.</title>
        <authorList>
            <person name="Liu Q."/>
            <person name="Xin Y.-H."/>
        </authorList>
    </citation>
    <scope>NUCLEOTIDE SEQUENCE [LARGE SCALE GENOMIC DNA]</scope>
    <source>
        <strain evidence="1 2">GT1R17</strain>
    </source>
</reference>